<proteinExistence type="predicted"/>
<sequence length="173" mass="18001">MAYFGVGLLLGASSVAVVAATIGGVFQALLPPSLRLGLLALLAGVVFLREAGLITLTVPENKRLVPEHVLGRGRVLGGIQFGFEMGTGMRTYSPSALPHLVLVSLVLAVPFSGAMAAAAGFAAARWIMAAASIFHSDDGEWTELWFDNQRLLAVATAVGTIASLLLGLWTAGW</sequence>
<dbReference type="Proteomes" id="UP001597368">
    <property type="component" value="Unassembled WGS sequence"/>
</dbReference>
<evidence type="ECO:0000256" key="1">
    <source>
        <dbReference type="SAM" id="Phobius"/>
    </source>
</evidence>
<accession>A0ABW4TDM9</accession>
<gene>
    <name evidence="2" type="ORF">ACFSKW_48120</name>
</gene>
<reference evidence="3" key="1">
    <citation type="journal article" date="2019" name="Int. J. Syst. Evol. Microbiol.">
        <title>The Global Catalogue of Microorganisms (GCM) 10K type strain sequencing project: providing services to taxonomists for standard genome sequencing and annotation.</title>
        <authorList>
            <consortium name="The Broad Institute Genomics Platform"/>
            <consortium name="The Broad Institute Genome Sequencing Center for Infectious Disease"/>
            <person name="Wu L."/>
            <person name="Ma J."/>
        </authorList>
    </citation>
    <scope>NUCLEOTIDE SEQUENCE [LARGE SCALE GENOMIC DNA]</scope>
    <source>
        <strain evidence="3">ICMP 6774ER</strain>
    </source>
</reference>
<keyword evidence="3" id="KW-1185">Reference proteome</keyword>
<name>A0ABW4TDM9_9ACTN</name>
<evidence type="ECO:0000313" key="2">
    <source>
        <dbReference type="EMBL" id="MFD1939255.1"/>
    </source>
</evidence>
<keyword evidence="1" id="KW-0472">Membrane</keyword>
<feature type="transmembrane region" description="Helical" evidence="1">
    <location>
        <begin position="151"/>
        <end position="171"/>
    </location>
</feature>
<protein>
    <submittedName>
        <fullName evidence="2">Uncharacterized protein</fullName>
    </submittedName>
</protein>
<keyword evidence="1" id="KW-1133">Transmembrane helix</keyword>
<evidence type="ECO:0000313" key="3">
    <source>
        <dbReference type="Proteomes" id="UP001597368"/>
    </source>
</evidence>
<comment type="caution">
    <text evidence="2">The sequence shown here is derived from an EMBL/GenBank/DDBJ whole genome shotgun (WGS) entry which is preliminary data.</text>
</comment>
<organism evidence="2 3">
    <name type="scientific">Nonomuraea mangrovi</name>
    <dbReference type="NCBI Taxonomy" id="2316207"/>
    <lineage>
        <taxon>Bacteria</taxon>
        <taxon>Bacillati</taxon>
        <taxon>Actinomycetota</taxon>
        <taxon>Actinomycetes</taxon>
        <taxon>Streptosporangiales</taxon>
        <taxon>Streptosporangiaceae</taxon>
        <taxon>Nonomuraea</taxon>
    </lineage>
</organism>
<dbReference type="RefSeq" id="WP_379581359.1">
    <property type="nucleotide sequence ID" value="NZ_JBHUFV010000080.1"/>
</dbReference>
<dbReference type="EMBL" id="JBHUFV010000080">
    <property type="protein sequence ID" value="MFD1939255.1"/>
    <property type="molecule type" value="Genomic_DNA"/>
</dbReference>
<keyword evidence="1" id="KW-0812">Transmembrane</keyword>
<feature type="transmembrane region" description="Helical" evidence="1">
    <location>
        <begin position="100"/>
        <end position="131"/>
    </location>
</feature>